<evidence type="ECO:0000256" key="6">
    <source>
        <dbReference type="RuleBase" id="RU003345"/>
    </source>
</evidence>
<evidence type="ECO:0000256" key="5">
    <source>
        <dbReference type="PROSITE-ProRule" id="PRU10007"/>
    </source>
</evidence>
<evidence type="ECO:0000259" key="8">
    <source>
        <dbReference type="Pfam" id="PF00171"/>
    </source>
</evidence>
<dbReference type="GO" id="GO:0004029">
    <property type="term" value="F:aldehyde dehydrogenase (NAD+) activity"/>
    <property type="evidence" value="ECO:0007669"/>
    <property type="project" value="TreeGrafter"/>
</dbReference>
<organism evidence="9 10">
    <name type="scientific">Gordonia desulfuricans</name>
    <dbReference type="NCBI Taxonomy" id="89051"/>
    <lineage>
        <taxon>Bacteria</taxon>
        <taxon>Bacillati</taxon>
        <taxon>Actinomycetota</taxon>
        <taxon>Actinomycetes</taxon>
        <taxon>Mycobacteriales</taxon>
        <taxon>Gordoniaceae</taxon>
        <taxon>Gordonia</taxon>
    </lineage>
</organism>
<comment type="similarity">
    <text evidence="1 3 6">Belongs to the aldehyde dehydrogenase family.</text>
</comment>
<keyword evidence="2 3" id="KW-0560">Oxidoreductase</keyword>
<dbReference type="EMBL" id="JAADZU010000061">
    <property type="protein sequence ID" value="NDK91243.1"/>
    <property type="molecule type" value="Genomic_DNA"/>
</dbReference>
<feature type="active site" evidence="4 5">
    <location>
        <position position="218"/>
    </location>
</feature>
<dbReference type="Proteomes" id="UP000466307">
    <property type="component" value="Unassembled WGS sequence"/>
</dbReference>
<dbReference type="RefSeq" id="WP_059038518.1">
    <property type="nucleotide sequence ID" value="NZ_JAADZU010000061.1"/>
</dbReference>
<evidence type="ECO:0000313" key="9">
    <source>
        <dbReference type="EMBL" id="NDK91243.1"/>
    </source>
</evidence>
<dbReference type="PROSITE" id="PS00687">
    <property type="entry name" value="ALDEHYDE_DEHYDR_GLU"/>
    <property type="match status" value="1"/>
</dbReference>
<feature type="active site" evidence="4">
    <location>
        <position position="252"/>
    </location>
</feature>
<dbReference type="GO" id="GO:0006081">
    <property type="term" value="P:aldehyde metabolic process"/>
    <property type="evidence" value="ECO:0007669"/>
    <property type="project" value="InterPro"/>
</dbReference>
<keyword evidence="10" id="KW-1185">Reference proteome</keyword>
<dbReference type="InterPro" id="IPR016163">
    <property type="entry name" value="Ald_DH_C"/>
</dbReference>
<proteinExistence type="inferred from homology"/>
<name>A0A7K3LSI3_9ACTN</name>
<dbReference type="AlphaFoldDB" id="A0A7K3LSI3"/>
<protein>
    <recommendedName>
        <fullName evidence="3">Aldehyde dehydrogenase</fullName>
    </recommendedName>
</protein>
<dbReference type="InterPro" id="IPR016162">
    <property type="entry name" value="Ald_DH_N"/>
</dbReference>
<dbReference type="InterPro" id="IPR015590">
    <property type="entry name" value="Aldehyde_DH_dom"/>
</dbReference>
<dbReference type="Pfam" id="PF00171">
    <property type="entry name" value="Aldedh"/>
    <property type="match status" value="1"/>
</dbReference>
<dbReference type="InterPro" id="IPR029510">
    <property type="entry name" value="Ald_DH_CS_GLU"/>
</dbReference>
<comment type="caution">
    <text evidence="9">The sequence shown here is derived from an EMBL/GenBank/DDBJ whole genome shotgun (WGS) entry which is preliminary data.</text>
</comment>
<feature type="domain" description="Aldehyde dehydrogenase" evidence="8">
    <location>
        <begin position="7"/>
        <end position="425"/>
    </location>
</feature>
<accession>A0A7K3LSI3</accession>
<evidence type="ECO:0000256" key="3">
    <source>
        <dbReference type="PIRNR" id="PIRNR036492"/>
    </source>
</evidence>
<dbReference type="InterPro" id="IPR012394">
    <property type="entry name" value="Aldehyde_DH_NAD(P)"/>
</dbReference>
<dbReference type="Gene3D" id="3.40.309.10">
    <property type="entry name" value="Aldehyde Dehydrogenase, Chain A, domain 2"/>
    <property type="match status" value="1"/>
</dbReference>
<evidence type="ECO:0000256" key="7">
    <source>
        <dbReference type="SAM" id="MobiDB-lite"/>
    </source>
</evidence>
<dbReference type="Gene3D" id="3.40.605.10">
    <property type="entry name" value="Aldehyde Dehydrogenase, Chain A, domain 1"/>
    <property type="match status" value="1"/>
</dbReference>
<dbReference type="InterPro" id="IPR016161">
    <property type="entry name" value="Ald_DH/histidinol_DH"/>
</dbReference>
<gene>
    <name evidence="9" type="ORF">GYA93_16885</name>
</gene>
<dbReference type="SUPFAM" id="SSF53720">
    <property type="entry name" value="ALDH-like"/>
    <property type="match status" value="1"/>
</dbReference>
<dbReference type="PIRSF" id="PIRSF036492">
    <property type="entry name" value="ALDH"/>
    <property type="match status" value="1"/>
</dbReference>
<dbReference type="PANTHER" id="PTHR43570:SF16">
    <property type="entry name" value="ALDEHYDE DEHYDROGENASE TYPE III, ISOFORM Q"/>
    <property type="match status" value="1"/>
</dbReference>
<reference evidence="9 10" key="1">
    <citation type="submission" date="2020-01" db="EMBL/GenBank/DDBJ databases">
        <title>Investigation of new actinobacteria for the biodesulphurisation of diesel fuel.</title>
        <authorList>
            <person name="Athi Narayanan S.M."/>
        </authorList>
    </citation>
    <scope>NUCLEOTIDE SEQUENCE [LARGE SCALE GENOMIC DNA]</scope>
    <source>
        <strain evidence="9 10">213E</strain>
    </source>
</reference>
<evidence type="ECO:0000256" key="2">
    <source>
        <dbReference type="ARBA" id="ARBA00023002"/>
    </source>
</evidence>
<evidence type="ECO:0000313" key="10">
    <source>
        <dbReference type="Proteomes" id="UP000466307"/>
    </source>
</evidence>
<sequence length="490" mass="52428">MTTTATPTPDLQAITATDLEDLVRRQRAAFRAEGIASAETRIGRIDRLLLAVVKHSADLAASLDSEYGSRPPALTKALDVLPSVGAAAELREGIEEWMKPEVVAGGYVQKRPLGVVGVVGAWNFPLELTIHPAIDALAAGNRVIIKFPDFHPRTGAILAAAVAEYLPPEEVAVVVGDLETAQRFSELDLDHLIFTGSPAVGRKVAEAAARNLVPTTLELGGKNPVVISPSADLDLAAHRVAGTRLLNAGQVCLCPDYVFVPSALEGAFLEKLAAEIRAVSPRPASAAGVVSIVNERNHSRVLRLVEDALSKGAERVDLTDPGTDVGSSTTSRRIDPTILRRVPADALIADEEIFGPVLPVYTYDDLDEVIDYIGARPAPLGAYWFGSDDDELRKFLEFTTSGGVTVNDAIAHGFLPGTPFGGVGQLRDRRLPREGRFRSPLPSPDRRGRDDRCRAVRWSGRPDTRIGRVRGGGRRTDRCGAAGSTDTCRG</sequence>
<feature type="region of interest" description="Disordered" evidence="7">
    <location>
        <begin position="469"/>
        <end position="490"/>
    </location>
</feature>
<dbReference type="PANTHER" id="PTHR43570">
    <property type="entry name" value="ALDEHYDE DEHYDROGENASE"/>
    <property type="match status" value="1"/>
</dbReference>
<dbReference type="InterPro" id="IPR016160">
    <property type="entry name" value="Ald_DH_CS_CYS"/>
</dbReference>
<evidence type="ECO:0000256" key="1">
    <source>
        <dbReference type="ARBA" id="ARBA00009986"/>
    </source>
</evidence>
<dbReference type="GO" id="GO:0005737">
    <property type="term" value="C:cytoplasm"/>
    <property type="evidence" value="ECO:0007669"/>
    <property type="project" value="TreeGrafter"/>
</dbReference>
<dbReference type="PROSITE" id="PS00070">
    <property type="entry name" value="ALDEHYDE_DEHYDR_CYS"/>
    <property type="match status" value="1"/>
</dbReference>
<evidence type="ECO:0000256" key="4">
    <source>
        <dbReference type="PIRSR" id="PIRSR036492-1"/>
    </source>
</evidence>